<organism evidence="1 2">
    <name type="scientific">Atta colombica</name>
    <dbReference type="NCBI Taxonomy" id="520822"/>
    <lineage>
        <taxon>Eukaryota</taxon>
        <taxon>Metazoa</taxon>
        <taxon>Ecdysozoa</taxon>
        <taxon>Arthropoda</taxon>
        <taxon>Hexapoda</taxon>
        <taxon>Insecta</taxon>
        <taxon>Pterygota</taxon>
        <taxon>Neoptera</taxon>
        <taxon>Endopterygota</taxon>
        <taxon>Hymenoptera</taxon>
        <taxon>Apocrita</taxon>
        <taxon>Aculeata</taxon>
        <taxon>Formicoidea</taxon>
        <taxon>Formicidae</taxon>
        <taxon>Myrmicinae</taxon>
        <taxon>Atta</taxon>
    </lineage>
</organism>
<dbReference type="Proteomes" id="UP000078540">
    <property type="component" value="Unassembled WGS sequence"/>
</dbReference>
<gene>
    <name evidence="1" type="ORF">ALC53_09865</name>
</gene>
<dbReference type="InterPro" id="IPR040391">
    <property type="entry name" value="BEND5"/>
</dbReference>
<name>A0A151I1E9_9HYME</name>
<proteinExistence type="predicted"/>
<protein>
    <submittedName>
        <fullName evidence="1">Uncharacterized protein</fullName>
    </submittedName>
</protein>
<dbReference type="Gene3D" id="1.10.10.2590">
    <property type="entry name" value="BEN domain"/>
    <property type="match status" value="1"/>
</dbReference>
<dbReference type="PANTHER" id="PTHR14628">
    <property type="entry name" value="BEN DOMAIN-CONTAINING PROTEIN 5"/>
    <property type="match status" value="1"/>
</dbReference>
<reference evidence="1 2" key="1">
    <citation type="submission" date="2015-09" db="EMBL/GenBank/DDBJ databases">
        <title>Atta colombica WGS genome.</title>
        <authorList>
            <person name="Nygaard S."/>
            <person name="Hu H."/>
            <person name="Boomsma J."/>
            <person name="Zhang G."/>
        </authorList>
    </citation>
    <scope>NUCLEOTIDE SEQUENCE [LARGE SCALE GENOMIC DNA]</scope>
    <source>
        <strain evidence="1">Treedump-2</strain>
        <tissue evidence="1">Whole body</tissue>
    </source>
</reference>
<dbReference type="EMBL" id="KQ976588">
    <property type="protein sequence ID" value="KYM79694.1"/>
    <property type="molecule type" value="Genomic_DNA"/>
</dbReference>
<sequence>MAGNTVQFLDAARVVIYATLSARPKGWLPNLGWETVLWHFCIPCILTQALIRMESYLCESIIFQTVKFGGKEETLAVVPSSWINEDKLSCRWPPKKFSNNKIMRFIMSLKEPTSEFNNHPATVMHEYDKYRNALKACKLAEDNSDLDTAVEETNLEKPRKKRKIISLYEKSNSEELNDEPSEKAKKMSKKFIHSDSDEDNEILNAQEITERFTELLNKKGDFPKKSNENKIIDEVIKLLHRKKDWSKKNNESGNLPVKNSFLKCDEDNIIHNTSVDFNVAVKDVTLRTKQHSNNSLPASEESEPIASSSQLETNILSEYENKCGNCNTLLKVVIQLKEEITETLDHVNMSLLKVYRKLDLKDPAFIKPIGLSALPLKDEEAFHEFEEFLKIDDNFFLTIDYLMLLMPIRKSKEKVLVGKFLGKIFSNSLAKIINYSDSGSVKLKLQDTNILTAIECAIIKKIPSCDVTEVHSKIIRWLISTNNQKMTACADEIENATSLEGKNTDPVGFIRKADNIIHLGRNVWLPKVTYESAICTKSHMMVVKNLALAVFGHKVLQASSISGNTSNKYKNREPKKKLDETKVLAIQDIYRYWLINNQKYTEYDARIESRKVSLYISKKISELNRNKLEKKTVKDSGNSNVTSRPVSCLYTEAKVSTCQKMN</sequence>
<evidence type="ECO:0000313" key="1">
    <source>
        <dbReference type="EMBL" id="KYM79694.1"/>
    </source>
</evidence>
<dbReference type="AlphaFoldDB" id="A0A151I1E9"/>
<dbReference type="GO" id="GO:0045892">
    <property type="term" value="P:negative regulation of DNA-templated transcription"/>
    <property type="evidence" value="ECO:0007669"/>
    <property type="project" value="InterPro"/>
</dbReference>
<keyword evidence="2" id="KW-1185">Reference proteome</keyword>
<dbReference type="GO" id="GO:0003677">
    <property type="term" value="F:DNA binding"/>
    <property type="evidence" value="ECO:0007669"/>
    <property type="project" value="InterPro"/>
</dbReference>
<accession>A0A151I1E9</accession>
<evidence type="ECO:0000313" key="2">
    <source>
        <dbReference type="Proteomes" id="UP000078540"/>
    </source>
</evidence>
<dbReference type="PANTHER" id="PTHR14628:SF1">
    <property type="entry name" value="BEN DOMAIN-CONTAINING PROTEIN 5"/>
    <property type="match status" value="1"/>
</dbReference>